<evidence type="ECO:0000313" key="5">
    <source>
        <dbReference type="Proteomes" id="UP000321947"/>
    </source>
</evidence>
<evidence type="ECO:0000256" key="1">
    <source>
        <dbReference type="SAM" id="MobiDB-lite"/>
    </source>
</evidence>
<sequence>MSSLSRTIDTRISVAVDEWFSCLQMMLTNAILLILSSFAWPCITVKPTCADPSLLDSAYHPIYATLFFIRDLYCSPCPNSCQTNSSLMEVCFDIRLDEDRTNATSILTTPTVNSTTFNCWKLHGRPIGDKKHPPNNKQSIDQAYVSESTGHSQPPDPHGKQTDPN</sequence>
<accession>A0A5D3D5T8</accession>
<dbReference type="EMBL" id="SSTD01007385">
    <property type="protein sequence ID" value="TYK18928.1"/>
    <property type="molecule type" value="Genomic_DNA"/>
</dbReference>
<evidence type="ECO:0000313" key="3">
    <source>
        <dbReference type="EMBL" id="TYK18928.1"/>
    </source>
</evidence>
<name>A0A5D3D5T8_CUCMM</name>
<comment type="caution">
    <text evidence="3">The sequence shown here is derived from an EMBL/GenBank/DDBJ whole genome shotgun (WGS) entry which is preliminary data.</text>
</comment>
<gene>
    <name evidence="3" type="ORF">E5676_scaffold418G00100</name>
    <name evidence="2" type="ORF">E6C27_scaffold284G00770</name>
</gene>
<dbReference type="EMBL" id="SSTE01014201">
    <property type="protein sequence ID" value="KAA0046271.1"/>
    <property type="molecule type" value="Genomic_DNA"/>
</dbReference>
<evidence type="ECO:0000313" key="2">
    <source>
        <dbReference type="EMBL" id="KAA0046271.1"/>
    </source>
</evidence>
<dbReference type="AlphaFoldDB" id="A0A5D3D5T8"/>
<feature type="region of interest" description="Disordered" evidence="1">
    <location>
        <begin position="126"/>
        <end position="165"/>
    </location>
</feature>
<evidence type="ECO:0000313" key="4">
    <source>
        <dbReference type="Proteomes" id="UP000321393"/>
    </source>
</evidence>
<feature type="compositionally biased region" description="Polar residues" evidence="1">
    <location>
        <begin position="135"/>
        <end position="152"/>
    </location>
</feature>
<proteinExistence type="predicted"/>
<protein>
    <submittedName>
        <fullName evidence="3">Uncharacterized protein</fullName>
    </submittedName>
</protein>
<reference evidence="4 5" key="1">
    <citation type="submission" date="2019-08" db="EMBL/GenBank/DDBJ databases">
        <title>Draft genome sequences of two oriental melons (Cucumis melo L. var makuwa).</title>
        <authorList>
            <person name="Kwon S.-Y."/>
        </authorList>
    </citation>
    <scope>NUCLEOTIDE SEQUENCE [LARGE SCALE GENOMIC DNA]</scope>
    <source>
        <strain evidence="5">cv. Chang Bougi</strain>
        <strain evidence="4">cv. SW 3</strain>
        <tissue evidence="3">Leaf</tissue>
    </source>
</reference>
<dbReference type="Proteomes" id="UP000321947">
    <property type="component" value="Unassembled WGS sequence"/>
</dbReference>
<dbReference type="Proteomes" id="UP000321393">
    <property type="component" value="Unassembled WGS sequence"/>
</dbReference>
<organism evidence="3 5">
    <name type="scientific">Cucumis melo var. makuwa</name>
    <name type="common">Oriental melon</name>
    <dbReference type="NCBI Taxonomy" id="1194695"/>
    <lineage>
        <taxon>Eukaryota</taxon>
        <taxon>Viridiplantae</taxon>
        <taxon>Streptophyta</taxon>
        <taxon>Embryophyta</taxon>
        <taxon>Tracheophyta</taxon>
        <taxon>Spermatophyta</taxon>
        <taxon>Magnoliopsida</taxon>
        <taxon>eudicotyledons</taxon>
        <taxon>Gunneridae</taxon>
        <taxon>Pentapetalae</taxon>
        <taxon>rosids</taxon>
        <taxon>fabids</taxon>
        <taxon>Cucurbitales</taxon>
        <taxon>Cucurbitaceae</taxon>
        <taxon>Benincaseae</taxon>
        <taxon>Cucumis</taxon>
    </lineage>
</organism>